<feature type="transmembrane region" description="Helical" evidence="5">
    <location>
        <begin position="117"/>
        <end position="135"/>
    </location>
</feature>
<organism evidence="6 7">
    <name type="scientific">Gymnodinialimonas ceratoperidinii</name>
    <dbReference type="NCBI Taxonomy" id="2856823"/>
    <lineage>
        <taxon>Bacteria</taxon>
        <taxon>Pseudomonadati</taxon>
        <taxon>Pseudomonadota</taxon>
        <taxon>Alphaproteobacteria</taxon>
        <taxon>Rhodobacterales</taxon>
        <taxon>Paracoccaceae</taxon>
        <taxon>Gymnodinialimonas</taxon>
    </lineage>
</organism>
<protein>
    <submittedName>
        <fullName evidence="6">DoxX family protein</fullName>
    </submittedName>
</protein>
<dbReference type="AlphaFoldDB" id="A0A8F6YBT0"/>
<dbReference type="GO" id="GO:0016020">
    <property type="term" value="C:membrane"/>
    <property type="evidence" value="ECO:0007669"/>
    <property type="project" value="UniProtKB-SubCell"/>
</dbReference>
<evidence type="ECO:0000256" key="1">
    <source>
        <dbReference type="ARBA" id="ARBA00004141"/>
    </source>
</evidence>
<accession>A0A8F6YBT0</accession>
<gene>
    <name evidence="6" type="ORF">KYE46_04215</name>
</gene>
<dbReference type="Proteomes" id="UP000825009">
    <property type="component" value="Chromosome"/>
</dbReference>
<keyword evidence="3 5" id="KW-1133">Transmembrane helix</keyword>
<dbReference type="KEGG" id="gce:KYE46_04215"/>
<dbReference type="InterPro" id="IPR032808">
    <property type="entry name" value="DoxX"/>
</dbReference>
<comment type="subcellular location">
    <subcellularLocation>
        <location evidence="1">Membrane</location>
        <topology evidence="1">Multi-pass membrane protein</topology>
    </subcellularLocation>
</comment>
<dbReference type="RefSeq" id="WP_219003689.1">
    <property type="nucleotide sequence ID" value="NZ_CP079194.1"/>
</dbReference>
<dbReference type="Pfam" id="PF07681">
    <property type="entry name" value="DoxX"/>
    <property type="match status" value="1"/>
</dbReference>
<name>A0A8F6YBT0_9RHOB</name>
<evidence type="ECO:0000313" key="6">
    <source>
        <dbReference type="EMBL" id="QXT40461.1"/>
    </source>
</evidence>
<dbReference type="EMBL" id="CP079194">
    <property type="protein sequence ID" value="QXT40461.1"/>
    <property type="molecule type" value="Genomic_DNA"/>
</dbReference>
<keyword evidence="7" id="KW-1185">Reference proteome</keyword>
<evidence type="ECO:0000256" key="2">
    <source>
        <dbReference type="ARBA" id="ARBA00022692"/>
    </source>
</evidence>
<proteinExistence type="predicted"/>
<keyword evidence="4 5" id="KW-0472">Membrane</keyword>
<evidence type="ECO:0000256" key="4">
    <source>
        <dbReference type="ARBA" id="ARBA00023136"/>
    </source>
</evidence>
<sequence length="140" mass="14611">MATLTTNSPATPALAAQAHWLIRLPVAATFLYHGIDKLPALEAGAAFMGMPVLLWTLVAVVEIFAGIALLAGGALRNALGDIVTRLGGASVIAIMLGAIFLVHWGQWSALPSETHPVGGMEFQVLLLALGAFFALRGNRV</sequence>
<reference evidence="6 7" key="1">
    <citation type="submission" date="2021-07" db="EMBL/GenBank/DDBJ databases">
        <title>A novel Jannaschia species isolated from marine dinoflagellate Ceratoperidinium margalefii.</title>
        <authorList>
            <person name="Jiang Y."/>
            <person name="Li Z."/>
        </authorList>
    </citation>
    <scope>NUCLEOTIDE SEQUENCE [LARGE SCALE GENOMIC DNA]</scope>
    <source>
        <strain evidence="6 7">J12C1-MA-4</strain>
    </source>
</reference>
<evidence type="ECO:0000313" key="7">
    <source>
        <dbReference type="Proteomes" id="UP000825009"/>
    </source>
</evidence>
<evidence type="ECO:0000256" key="5">
    <source>
        <dbReference type="SAM" id="Phobius"/>
    </source>
</evidence>
<keyword evidence="2 5" id="KW-0812">Transmembrane</keyword>
<feature type="transmembrane region" description="Helical" evidence="5">
    <location>
        <begin position="52"/>
        <end position="75"/>
    </location>
</feature>
<feature type="transmembrane region" description="Helical" evidence="5">
    <location>
        <begin position="82"/>
        <end position="105"/>
    </location>
</feature>
<evidence type="ECO:0000256" key="3">
    <source>
        <dbReference type="ARBA" id="ARBA00022989"/>
    </source>
</evidence>